<dbReference type="Proteomes" id="UP000886130">
    <property type="component" value="Unassembled WGS sequence"/>
</dbReference>
<evidence type="ECO:0000259" key="1">
    <source>
        <dbReference type="PROSITE" id="PS51379"/>
    </source>
</evidence>
<dbReference type="Pfam" id="PF01656">
    <property type="entry name" value="CbiA"/>
    <property type="match status" value="1"/>
</dbReference>
<dbReference type="Gene3D" id="3.30.70.20">
    <property type="match status" value="1"/>
</dbReference>
<evidence type="ECO:0000313" key="2">
    <source>
        <dbReference type="EMBL" id="HHE75622.1"/>
    </source>
</evidence>
<accession>A0A7J3T8Y9</accession>
<protein>
    <submittedName>
        <fullName evidence="2">Cobalamin biosynthesis protein CobQ</fullName>
    </submittedName>
</protein>
<dbReference type="InterPro" id="IPR017900">
    <property type="entry name" value="4Fe4S_Fe_S_CS"/>
</dbReference>
<proteinExistence type="predicted"/>
<dbReference type="EMBL" id="DRTM01000051">
    <property type="protein sequence ID" value="HHE75622.1"/>
    <property type="molecule type" value="Genomic_DNA"/>
</dbReference>
<dbReference type="SUPFAM" id="SSF52540">
    <property type="entry name" value="P-loop containing nucleoside triphosphate hydrolases"/>
    <property type="match status" value="1"/>
</dbReference>
<dbReference type="GO" id="GO:0016491">
    <property type="term" value="F:oxidoreductase activity"/>
    <property type="evidence" value="ECO:0007669"/>
    <property type="project" value="UniProtKB-ARBA"/>
</dbReference>
<sequence>MKITVTGGKGGTGKSTVATNLALTLAKKYHVVLVDADVECPNDHILLSTKLENEEIVKLFKPKFDYSKCTKCGVCIEECAENALLKFKEGYPFLMPTLCSGCRTCQLVCPEEGAILDDYRIVGYTYYTKLSENLELVTGKLENGEERSYPTVLAARRRALGIKADIHLFDTMPGTGNHVAAAIEDSKVVIAVTEPTPLGLHDLEMILKLLNKLNLKAWVVVNRSDLSDISHDSMVEKYGGEIIAEIPMSDEILKSYVEGVPVVVKYPKSKPSKIFENIAKRIEEVISWT</sequence>
<comment type="caution">
    <text evidence="2">The sequence shown here is derived from an EMBL/GenBank/DDBJ whole genome shotgun (WGS) entry which is preliminary data.</text>
</comment>
<reference evidence="2" key="1">
    <citation type="journal article" date="2020" name="mSystems">
        <title>Genome- and Community-Level Interaction Insights into Carbon Utilization and Element Cycling Functions of Hydrothermarchaeota in Hydrothermal Sediment.</title>
        <authorList>
            <person name="Zhou Z."/>
            <person name="Liu Y."/>
            <person name="Xu W."/>
            <person name="Pan J."/>
            <person name="Luo Z.H."/>
            <person name="Li M."/>
        </authorList>
    </citation>
    <scope>NUCLEOTIDE SEQUENCE [LARGE SCALE GENOMIC DNA]</scope>
    <source>
        <strain evidence="2">HyVt-85</strain>
    </source>
</reference>
<dbReference type="PANTHER" id="PTHR43063">
    <property type="entry name" value="4FE-4S CLUSTER CONTAINING PARA FAMILY ATPASE PROTEIN"/>
    <property type="match status" value="1"/>
</dbReference>
<dbReference type="InterPro" id="IPR002586">
    <property type="entry name" value="CobQ/CobB/MinD/ParA_Nub-bd_dom"/>
</dbReference>
<dbReference type="PANTHER" id="PTHR43063:SF1">
    <property type="entry name" value="4FE-4S CLUSTER CONTAINING PARA FAMILY ATPASE PROTEIN"/>
    <property type="match status" value="1"/>
</dbReference>
<dbReference type="InterPro" id="IPR027417">
    <property type="entry name" value="P-loop_NTPase"/>
</dbReference>
<dbReference type="Pfam" id="PF00037">
    <property type="entry name" value="Fer4"/>
    <property type="match status" value="1"/>
</dbReference>
<feature type="domain" description="4Fe-4S ferredoxin-type" evidence="1">
    <location>
        <begin position="91"/>
        <end position="119"/>
    </location>
</feature>
<dbReference type="InterPro" id="IPR017896">
    <property type="entry name" value="4Fe4S_Fe-S-bd"/>
</dbReference>
<feature type="domain" description="4Fe-4S ferredoxin-type" evidence="1">
    <location>
        <begin position="60"/>
        <end position="90"/>
    </location>
</feature>
<name>A0A7J3T8Y9_9ARCH</name>
<organism evidence="2">
    <name type="scientific">Candidatus Aciduliprofundum boonei</name>
    <dbReference type="NCBI Taxonomy" id="379547"/>
    <lineage>
        <taxon>Archaea</taxon>
        <taxon>Methanobacteriati</taxon>
        <taxon>Thermoplasmatota</taxon>
        <taxon>DHVE2 group</taxon>
        <taxon>Candidatus Aciduliprofundum</taxon>
    </lineage>
</organism>
<dbReference type="AlphaFoldDB" id="A0A7J3T8Y9"/>
<dbReference type="PROSITE" id="PS00198">
    <property type="entry name" value="4FE4S_FER_1"/>
    <property type="match status" value="1"/>
</dbReference>
<gene>
    <name evidence="2" type="ORF">ENL31_00665</name>
</gene>
<dbReference type="SUPFAM" id="SSF54862">
    <property type="entry name" value="4Fe-4S ferredoxins"/>
    <property type="match status" value="1"/>
</dbReference>
<dbReference type="PROSITE" id="PS51379">
    <property type="entry name" value="4FE4S_FER_2"/>
    <property type="match status" value="2"/>
</dbReference>
<dbReference type="Gene3D" id="3.40.50.300">
    <property type="entry name" value="P-loop containing nucleotide triphosphate hydrolases"/>
    <property type="match status" value="1"/>
</dbReference>